<dbReference type="InterPro" id="IPR004875">
    <property type="entry name" value="DDE_SF_endonuclease_dom"/>
</dbReference>
<reference evidence="3 4" key="1">
    <citation type="submission" date="2019-08" db="EMBL/GenBank/DDBJ databases">
        <title>Whole genome of Aphis craccivora.</title>
        <authorList>
            <person name="Voronova N.V."/>
            <person name="Shulinski R.S."/>
            <person name="Bandarenka Y.V."/>
            <person name="Zhorov D.G."/>
            <person name="Warner D."/>
        </authorList>
    </citation>
    <scope>NUCLEOTIDE SEQUENCE [LARGE SCALE GENOMIC DNA]</scope>
    <source>
        <strain evidence="3">180601</strain>
        <tissue evidence="3">Whole Body</tissue>
    </source>
</reference>
<dbReference type="Pfam" id="PF03184">
    <property type="entry name" value="DDE_1"/>
    <property type="match status" value="1"/>
</dbReference>
<gene>
    <name evidence="3" type="ORF">FWK35_00032536</name>
</gene>
<dbReference type="PANTHER" id="PTHR19303:SF73">
    <property type="entry name" value="PROTEIN PDC2"/>
    <property type="match status" value="1"/>
</dbReference>
<evidence type="ECO:0000313" key="3">
    <source>
        <dbReference type="EMBL" id="KAF0760581.1"/>
    </source>
</evidence>
<dbReference type="AlphaFoldDB" id="A0A6G0YSF3"/>
<keyword evidence="4" id="KW-1185">Reference proteome</keyword>
<comment type="caution">
    <text evidence="3">The sequence shown here is derived from an EMBL/GenBank/DDBJ whole genome shotgun (WGS) entry which is preliminary data.</text>
</comment>
<protein>
    <submittedName>
        <fullName evidence="3">Tigger transposable element-derived protein 4-like</fullName>
    </submittedName>
</protein>
<evidence type="ECO:0000259" key="2">
    <source>
        <dbReference type="PROSITE" id="PS51253"/>
    </source>
</evidence>
<feature type="non-terminal residue" evidence="3">
    <location>
        <position position="265"/>
    </location>
</feature>
<sequence length="265" mass="30669">SQGWLGNWKNRHNIIFRKICGESASVNNSICNEWLGKLSNIIKEYSPDDVFNVDETALFFKCLPDRTLILKGETCSGGKQSKERITILLGSNMSGSEKIRPLIIGKSKKSRCFKGVKSFPLDYESNKKAWMTGDLFKSWLVKFDQKMRLNQRNVLLFIDNCTAHCTINFKSVRIEFLPPNTTSKLQPMDQGIIQNFKTLYRKEIIRKIIYDIDEGRPCSINLLQSMRLCEKAWRNVQPNTIINCFKKAGFYFNEEQCDQAVKRKV</sequence>
<dbReference type="PANTHER" id="PTHR19303">
    <property type="entry name" value="TRANSPOSON"/>
    <property type="match status" value="1"/>
</dbReference>
<dbReference type="GO" id="GO:0005634">
    <property type="term" value="C:nucleus"/>
    <property type="evidence" value="ECO:0007669"/>
    <property type="project" value="TreeGrafter"/>
</dbReference>
<feature type="non-terminal residue" evidence="3">
    <location>
        <position position="1"/>
    </location>
</feature>
<evidence type="ECO:0000256" key="1">
    <source>
        <dbReference type="ARBA" id="ARBA00023125"/>
    </source>
</evidence>
<dbReference type="Proteomes" id="UP000478052">
    <property type="component" value="Unassembled WGS sequence"/>
</dbReference>
<dbReference type="InterPro" id="IPR006600">
    <property type="entry name" value="HTH_CenpB_DNA-bd_dom"/>
</dbReference>
<organism evidence="3 4">
    <name type="scientific">Aphis craccivora</name>
    <name type="common">Cowpea aphid</name>
    <dbReference type="NCBI Taxonomy" id="307492"/>
    <lineage>
        <taxon>Eukaryota</taxon>
        <taxon>Metazoa</taxon>
        <taxon>Ecdysozoa</taxon>
        <taxon>Arthropoda</taxon>
        <taxon>Hexapoda</taxon>
        <taxon>Insecta</taxon>
        <taxon>Pterygota</taxon>
        <taxon>Neoptera</taxon>
        <taxon>Paraneoptera</taxon>
        <taxon>Hemiptera</taxon>
        <taxon>Sternorrhyncha</taxon>
        <taxon>Aphidomorpha</taxon>
        <taxon>Aphidoidea</taxon>
        <taxon>Aphididae</taxon>
        <taxon>Aphidini</taxon>
        <taxon>Aphis</taxon>
        <taxon>Aphis</taxon>
    </lineage>
</organism>
<accession>A0A6G0YSF3</accession>
<dbReference type="EMBL" id="VUJU01002635">
    <property type="protein sequence ID" value="KAF0760581.1"/>
    <property type="molecule type" value="Genomic_DNA"/>
</dbReference>
<feature type="domain" description="HTH CENPB-type" evidence="2">
    <location>
        <begin position="1"/>
        <end position="18"/>
    </location>
</feature>
<proteinExistence type="predicted"/>
<evidence type="ECO:0000313" key="4">
    <source>
        <dbReference type="Proteomes" id="UP000478052"/>
    </source>
</evidence>
<dbReference type="InterPro" id="IPR036397">
    <property type="entry name" value="RNaseH_sf"/>
</dbReference>
<dbReference type="OrthoDB" id="6618307at2759"/>
<keyword evidence="1" id="KW-0238">DNA-binding</keyword>
<dbReference type="PROSITE" id="PS51253">
    <property type="entry name" value="HTH_CENPB"/>
    <property type="match status" value="1"/>
</dbReference>
<dbReference type="Gene3D" id="3.30.420.10">
    <property type="entry name" value="Ribonuclease H-like superfamily/Ribonuclease H"/>
    <property type="match status" value="1"/>
</dbReference>
<name>A0A6G0YSF3_APHCR</name>
<dbReference type="InterPro" id="IPR050863">
    <property type="entry name" value="CenT-Element_Derived"/>
</dbReference>
<dbReference type="GO" id="GO:0003677">
    <property type="term" value="F:DNA binding"/>
    <property type="evidence" value="ECO:0007669"/>
    <property type="project" value="UniProtKB-KW"/>
</dbReference>